<feature type="region of interest" description="Disordered" evidence="1">
    <location>
        <begin position="1"/>
        <end position="32"/>
    </location>
</feature>
<dbReference type="AlphaFoldDB" id="A0A4P2QDF2"/>
<dbReference type="Gene3D" id="3.10.50.30">
    <property type="entry name" value="Transcription elongation factor, GreA/GreB, C-terminal domain"/>
    <property type="match status" value="1"/>
</dbReference>
<dbReference type="Proteomes" id="UP000295781">
    <property type="component" value="Chromosome"/>
</dbReference>
<dbReference type="Pfam" id="PF01272">
    <property type="entry name" value="GreA_GreB"/>
    <property type="match status" value="1"/>
</dbReference>
<dbReference type="EMBL" id="CP012670">
    <property type="protein sequence ID" value="AUX27396.1"/>
    <property type="molecule type" value="Genomic_DNA"/>
</dbReference>
<evidence type="ECO:0000313" key="3">
    <source>
        <dbReference type="EMBL" id="AUX27396.1"/>
    </source>
</evidence>
<gene>
    <name evidence="3" type="ORF">SOCEGT47_079840</name>
</gene>
<protein>
    <recommendedName>
        <fullName evidence="2">Transcription elongation factor GreA/GreB C-terminal domain-containing protein</fullName>
    </recommendedName>
</protein>
<evidence type="ECO:0000256" key="1">
    <source>
        <dbReference type="SAM" id="MobiDB-lite"/>
    </source>
</evidence>
<sequence length="207" mass="21929">MQEPGAPRPRDLRVQRGAAGSAGSSRQAGRGVTVTIRSGNVRPVMPPVIDKRTLLATLKDQLARELERVAERARDAADAATHEENRAEGDKDMRATEASYVARGHTERVLQIEQALARLGAVAVRDFGPGDAIASSALVELESGPRRALYFLLPAAGGERMQVQGVEVQTLATTSPLGTALLGLSEGDEAEVATPQGTRVYLIAGVR</sequence>
<dbReference type="GO" id="GO:0003677">
    <property type="term" value="F:DNA binding"/>
    <property type="evidence" value="ECO:0007669"/>
    <property type="project" value="InterPro"/>
</dbReference>
<evidence type="ECO:0000313" key="4">
    <source>
        <dbReference type="Proteomes" id="UP000295781"/>
    </source>
</evidence>
<dbReference type="InterPro" id="IPR036953">
    <property type="entry name" value="GreA/GreB_C_sf"/>
</dbReference>
<feature type="domain" description="Transcription elongation factor GreA/GreB C-terminal" evidence="2">
    <location>
        <begin position="171"/>
        <end position="206"/>
    </location>
</feature>
<accession>A0A4P2QDF2</accession>
<feature type="compositionally biased region" description="Low complexity" evidence="1">
    <location>
        <begin position="15"/>
        <end position="32"/>
    </location>
</feature>
<dbReference type="GO" id="GO:0032784">
    <property type="term" value="P:regulation of DNA-templated transcription elongation"/>
    <property type="evidence" value="ECO:0007669"/>
    <property type="project" value="InterPro"/>
</dbReference>
<dbReference type="RefSeq" id="WP_242515651.1">
    <property type="nucleotide sequence ID" value="NZ_CP012670.1"/>
</dbReference>
<proteinExistence type="predicted"/>
<reference evidence="3 4" key="1">
    <citation type="submission" date="2015-09" db="EMBL/GenBank/DDBJ databases">
        <title>Sorangium comparison.</title>
        <authorList>
            <person name="Zaburannyi N."/>
            <person name="Bunk B."/>
            <person name="Overmann J."/>
            <person name="Mueller R."/>
        </authorList>
    </citation>
    <scope>NUCLEOTIDE SEQUENCE [LARGE SCALE GENOMIC DNA]</scope>
    <source>
        <strain evidence="3 4">So ceGT47</strain>
    </source>
</reference>
<evidence type="ECO:0000259" key="2">
    <source>
        <dbReference type="Pfam" id="PF01272"/>
    </source>
</evidence>
<dbReference type="SUPFAM" id="SSF54534">
    <property type="entry name" value="FKBP-like"/>
    <property type="match status" value="1"/>
</dbReference>
<dbReference type="InterPro" id="IPR001437">
    <property type="entry name" value="Tscrpt_elong_fac_GreA/B_C"/>
</dbReference>
<name>A0A4P2QDF2_SORCE</name>
<organism evidence="3 4">
    <name type="scientific">Sorangium cellulosum</name>
    <name type="common">Polyangium cellulosum</name>
    <dbReference type="NCBI Taxonomy" id="56"/>
    <lineage>
        <taxon>Bacteria</taxon>
        <taxon>Pseudomonadati</taxon>
        <taxon>Myxococcota</taxon>
        <taxon>Polyangia</taxon>
        <taxon>Polyangiales</taxon>
        <taxon>Polyangiaceae</taxon>
        <taxon>Sorangium</taxon>
    </lineage>
</organism>